<sequence length="75" mass="8652">MRLNDNNTFIGINPPYQLSVIHSSKLIYPRELSQYEYDTDKDGNFLPSVPDRDNHTCDATVYSLDRLIFNKNEGA</sequence>
<comment type="caution">
    <text evidence="1">The sequence shown here is derived from an EMBL/GenBank/DDBJ whole genome shotgun (WGS) entry which is preliminary data.</text>
</comment>
<dbReference type="RefSeq" id="WP_117554201.1">
    <property type="nucleotide sequence ID" value="NZ_QVFB01000010.1"/>
</dbReference>
<dbReference type="AlphaFoldDB" id="A0A3E2W4W4"/>
<dbReference type="EMBL" id="QVFB01000010">
    <property type="protein sequence ID" value="RGC19287.1"/>
    <property type="molecule type" value="Genomic_DNA"/>
</dbReference>
<proteinExistence type="predicted"/>
<evidence type="ECO:0000313" key="1">
    <source>
        <dbReference type="EMBL" id="RGC19287.1"/>
    </source>
</evidence>
<name>A0A3E2W4W4_9FIRM</name>
<accession>A0A3E2W4W4</accession>
<dbReference type="Gene3D" id="3.30.420.280">
    <property type="match status" value="1"/>
</dbReference>
<dbReference type="Proteomes" id="UP000260733">
    <property type="component" value="Unassembled WGS sequence"/>
</dbReference>
<organism evidence="1 2">
    <name type="scientific">Faecalibacterium prausnitzii</name>
    <dbReference type="NCBI Taxonomy" id="853"/>
    <lineage>
        <taxon>Bacteria</taxon>
        <taxon>Bacillati</taxon>
        <taxon>Bacillota</taxon>
        <taxon>Clostridia</taxon>
        <taxon>Eubacteriales</taxon>
        <taxon>Oscillospiraceae</taxon>
        <taxon>Faecalibacterium</taxon>
    </lineage>
</organism>
<reference evidence="1 2" key="1">
    <citation type="submission" date="2018-08" db="EMBL/GenBank/DDBJ databases">
        <title>A genome reference for cultivated species of the human gut microbiota.</title>
        <authorList>
            <person name="Zou Y."/>
            <person name="Xue W."/>
            <person name="Luo G."/>
        </authorList>
    </citation>
    <scope>NUCLEOTIDE SEQUENCE [LARGE SCALE GENOMIC DNA]</scope>
    <source>
        <strain evidence="1 2">AM37-13AC</strain>
    </source>
</reference>
<gene>
    <name evidence="1" type="ORF">DW855_07630</name>
</gene>
<evidence type="ECO:0000313" key="2">
    <source>
        <dbReference type="Proteomes" id="UP000260733"/>
    </source>
</evidence>
<protein>
    <submittedName>
        <fullName evidence="1">Uncharacterized protein</fullName>
    </submittedName>
</protein>